<reference evidence="2 3" key="1">
    <citation type="submission" date="2018-02" db="EMBL/GenBank/DDBJ databases">
        <title>Genome sequence of the basidiomycete white-rot fungus Phlebia centrifuga.</title>
        <authorList>
            <person name="Granchi Z."/>
            <person name="Peng M."/>
            <person name="de Vries R.P."/>
            <person name="Hilden K."/>
            <person name="Makela M.R."/>
            <person name="Grigoriev I."/>
            <person name="Riley R."/>
        </authorList>
    </citation>
    <scope>NUCLEOTIDE SEQUENCE [LARGE SCALE GENOMIC DNA]</scope>
    <source>
        <strain evidence="2 3">FBCC195</strain>
    </source>
</reference>
<dbReference type="GO" id="GO:0016747">
    <property type="term" value="F:acyltransferase activity, transferring groups other than amino-acyl groups"/>
    <property type="evidence" value="ECO:0007669"/>
    <property type="project" value="InterPro"/>
</dbReference>
<sequence>MEDLIRLCNDLEVQKLACEDYVVPRSPNFQETIKGWVNHSLFYAIIAVKSTGEFVGNVGLSPRVTKNREATLAVTIASHHWSKGYGTEVLNFVIDYAFRSLALHRVSLGVFALNSRAVALYKKVGFVEEGRLRKATWIDGEWQDVILMAVLEDEWPAGRQKK</sequence>
<dbReference type="Pfam" id="PF13302">
    <property type="entry name" value="Acetyltransf_3"/>
    <property type="match status" value="1"/>
</dbReference>
<proteinExistence type="predicted"/>
<dbReference type="PANTHER" id="PTHR43415:SF3">
    <property type="entry name" value="GNAT-FAMILY ACETYLTRANSFERASE"/>
    <property type="match status" value="1"/>
</dbReference>
<dbReference type="SUPFAM" id="SSF55729">
    <property type="entry name" value="Acyl-CoA N-acyltransferases (Nat)"/>
    <property type="match status" value="1"/>
</dbReference>
<organism evidence="2 3">
    <name type="scientific">Hermanssonia centrifuga</name>
    <dbReference type="NCBI Taxonomy" id="98765"/>
    <lineage>
        <taxon>Eukaryota</taxon>
        <taxon>Fungi</taxon>
        <taxon>Dikarya</taxon>
        <taxon>Basidiomycota</taxon>
        <taxon>Agaricomycotina</taxon>
        <taxon>Agaricomycetes</taxon>
        <taxon>Polyporales</taxon>
        <taxon>Meruliaceae</taxon>
        <taxon>Hermanssonia</taxon>
    </lineage>
</organism>
<evidence type="ECO:0000313" key="3">
    <source>
        <dbReference type="Proteomes" id="UP000186601"/>
    </source>
</evidence>
<dbReference type="InterPro" id="IPR000182">
    <property type="entry name" value="GNAT_dom"/>
</dbReference>
<evidence type="ECO:0000313" key="2">
    <source>
        <dbReference type="EMBL" id="PSR70510.1"/>
    </source>
</evidence>
<accession>A0A2R6NDR6</accession>
<dbReference type="OrthoDB" id="630895at2759"/>
<protein>
    <recommendedName>
        <fullName evidence="1">N-acetyltransferase domain-containing protein</fullName>
    </recommendedName>
</protein>
<feature type="domain" description="N-acetyltransferase" evidence="1">
    <location>
        <begin position="3"/>
        <end position="153"/>
    </location>
</feature>
<dbReference type="STRING" id="98765.A0A2R6NDR6"/>
<evidence type="ECO:0000259" key="1">
    <source>
        <dbReference type="PROSITE" id="PS51186"/>
    </source>
</evidence>
<gene>
    <name evidence="2" type="ORF">PHLCEN_2v13661</name>
</gene>
<dbReference type="Proteomes" id="UP000186601">
    <property type="component" value="Unassembled WGS sequence"/>
</dbReference>
<dbReference type="InterPro" id="IPR016181">
    <property type="entry name" value="Acyl_CoA_acyltransferase"/>
</dbReference>
<dbReference type="Gene3D" id="3.40.630.30">
    <property type="match status" value="1"/>
</dbReference>
<dbReference type="EMBL" id="MLYV02001350">
    <property type="protein sequence ID" value="PSR70510.1"/>
    <property type="molecule type" value="Genomic_DNA"/>
</dbReference>
<dbReference type="AlphaFoldDB" id="A0A2R6NDR6"/>
<name>A0A2R6NDR6_9APHY</name>
<keyword evidence="3" id="KW-1185">Reference proteome</keyword>
<dbReference type="PANTHER" id="PTHR43415">
    <property type="entry name" value="SPERMIDINE N(1)-ACETYLTRANSFERASE"/>
    <property type="match status" value="1"/>
</dbReference>
<dbReference type="PROSITE" id="PS51186">
    <property type="entry name" value="GNAT"/>
    <property type="match status" value="1"/>
</dbReference>
<comment type="caution">
    <text evidence="2">The sequence shown here is derived from an EMBL/GenBank/DDBJ whole genome shotgun (WGS) entry which is preliminary data.</text>
</comment>